<evidence type="ECO:0000256" key="6">
    <source>
        <dbReference type="ARBA" id="ARBA00022556"/>
    </source>
</evidence>
<evidence type="ECO:0000256" key="10">
    <source>
        <dbReference type="ARBA" id="ARBA00048975"/>
    </source>
</evidence>
<proteinExistence type="inferred from homology"/>
<organism evidence="12 13">
    <name type="scientific">Ponticaulis profundi</name>
    <dbReference type="NCBI Taxonomy" id="2665222"/>
    <lineage>
        <taxon>Bacteria</taxon>
        <taxon>Pseudomonadati</taxon>
        <taxon>Pseudomonadota</taxon>
        <taxon>Alphaproteobacteria</taxon>
        <taxon>Hyphomonadales</taxon>
        <taxon>Hyphomonadaceae</taxon>
        <taxon>Ponticaulis</taxon>
    </lineage>
</organism>
<comment type="caution">
    <text evidence="12">The sequence shown here is derived from an EMBL/GenBank/DDBJ whole genome shotgun (WGS) entry which is preliminary data.</text>
</comment>
<keyword evidence="8 12" id="KW-0808">Transferase</keyword>
<dbReference type="NCBIfam" id="TIGR00215">
    <property type="entry name" value="lpxB"/>
    <property type="match status" value="1"/>
</dbReference>
<dbReference type="PANTHER" id="PTHR30372">
    <property type="entry name" value="LIPID-A-DISACCHARIDE SYNTHASE"/>
    <property type="match status" value="1"/>
</dbReference>
<accession>A0ABW1SEG7</accession>
<evidence type="ECO:0000256" key="3">
    <source>
        <dbReference type="ARBA" id="ARBA00012687"/>
    </source>
</evidence>
<evidence type="ECO:0000256" key="5">
    <source>
        <dbReference type="ARBA" id="ARBA00022516"/>
    </source>
</evidence>
<sequence length="381" mass="41764">MSVDLIFVSAEASGDEMSVDVIREIRKHAPDCLIAAVGGDGLHDVGLTSPIDVSPLGVVGLIEGLKIYKEVIRIADETVAFIIDENPRAVVLVDSWGFSIRVAQRLKKQAPHIKVIKLIGPQVWATRPGRAKTLSDCVDHLLCIHAFEVPFYEPYNLPCTVIGNPALHRLPKGNPQRFRQEEGLEPDEKVLLVLPGSRSSEIKKVAPELARAACLTSEECQVKTYVLVAHSAEAALKSQELIWPNNTIFFSDLERKADLMAASTFALACSGTVTTEVAAQGTPMLVGYKMGWLTWTIAKAFLLKIQYASLINIALDREAIPEFLQGDLVAHDMATCARAYLESEEQRGVQKRDLKKALDKMGWDDAPADEIAAKSILDQIS</sequence>
<dbReference type="Proteomes" id="UP001596303">
    <property type="component" value="Unassembled WGS sequence"/>
</dbReference>
<comment type="function">
    <text evidence="1">Condensation of UDP-2,3-diacylglucosamine and 2,3-diacylglucosamine-1-phosphate to form lipid A disaccharide, a precursor of lipid A, a phosphorylated glycolipid that anchors the lipopolysaccharide to the outer membrane of the cell.</text>
</comment>
<dbReference type="EMBL" id="JBHSSW010000066">
    <property type="protein sequence ID" value="MFC6199965.1"/>
    <property type="molecule type" value="Genomic_DNA"/>
</dbReference>
<evidence type="ECO:0000256" key="1">
    <source>
        <dbReference type="ARBA" id="ARBA00002056"/>
    </source>
</evidence>
<dbReference type="RefSeq" id="WP_377381681.1">
    <property type="nucleotide sequence ID" value="NZ_JBHSSW010000066.1"/>
</dbReference>
<keyword evidence="5" id="KW-0444">Lipid biosynthesis</keyword>
<keyword evidence="9" id="KW-0443">Lipid metabolism</keyword>
<dbReference type="Pfam" id="PF02684">
    <property type="entry name" value="LpxB"/>
    <property type="match status" value="1"/>
</dbReference>
<evidence type="ECO:0000256" key="7">
    <source>
        <dbReference type="ARBA" id="ARBA00022676"/>
    </source>
</evidence>
<name>A0ABW1SEG7_9PROT</name>
<keyword evidence="7 12" id="KW-0328">Glycosyltransferase</keyword>
<evidence type="ECO:0000313" key="12">
    <source>
        <dbReference type="EMBL" id="MFC6199965.1"/>
    </source>
</evidence>
<evidence type="ECO:0000256" key="2">
    <source>
        <dbReference type="ARBA" id="ARBA00007868"/>
    </source>
</evidence>
<comment type="catalytic activity">
    <reaction evidence="10">
        <text>a lipid X + a UDP-2-N,3-O-bis[(3R)-3-hydroxyacyl]-alpha-D-glucosamine = a lipid A disaccharide + UDP + H(+)</text>
        <dbReference type="Rhea" id="RHEA:67828"/>
        <dbReference type="ChEBI" id="CHEBI:15378"/>
        <dbReference type="ChEBI" id="CHEBI:58223"/>
        <dbReference type="ChEBI" id="CHEBI:137748"/>
        <dbReference type="ChEBI" id="CHEBI:176338"/>
        <dbReference type="ChEBI" id="CHEBI:176343"/>
        <dbReference type="EC" id="2.4.1.182"/>
    </reaction>
</comment>
<protein>
    <recommendedName>
        <fullName evidence="4 11">Lipid-A-disaccharide synthase</fullName>
        <ecNumber evidence="3 11">2.4.1.182</ecNumber>
    </recommendedName>
</protein>
<evidence type="ECO:0000256" key="4">
    <source>
        <dbReference type="ARBA" id="ARBA00020902"/>
    </source>
</evidence>
<evidence type="ECO:0000256" key="9">
    <source>
        <dbReference type="ARBA" id="ARBA00023098"/>
    </source>
</evidence>
<dbReference type="PANTHER" id="PTHR30372:SF4">
    <property type="entry name" value="LIPID-A-DISACCHARIDE SYNTHASE, MITOCHONDRIAL-RELATED"/>
    <property type="match status" value="1"/>
</dbReference>
<reference evidence="13" key="1">
    <citation type="journal article" date="2019" name="Int. J. Syst. Evol. Microbiol.">
        <title>The Global Catalogue of Microorganisms (GCM) 10K type strain sequencing project: providing services to taxonomists for standard genome sequencing and annotation.</title>
        <authorList>
            <consortium name="The Broad Institute Genomics Platform"/>
            <consortium name="The Broad Institute Genome Sequencing Center for Infectious Disease"/>
            <person name="Wu L."/>
            <person name="Ma J."/>
        </authorList>
    </citation>
    <scope>NUCLEOTIDE SEQUENCE [LARGE SCALE GENOMIC DNA]</scope>
    <source>
        <strain evidence="13">CGMCC-1.15741</strain>
    </source>
</reference>
<keyword evidence="6" id="KW-0441">Lipid A biosynthesis</keyword>
<keyword evidence="13" id="KW-1185">Reference proteome</keyword>
<gene>
    <name evidence="12" type="primary">lpxB</name>
    <name evidence="12" type="ORF">ACFQDM_17970</name>
</gene>
<dbReference type="InterPro" id="IPR003835">
    <property type="entry name" value="Glyco_trans_19"/>
</dbReference>
<dbReference type="GO" id="GO:0008915">
    <property type="term" value="F:lipid-A-disaccharide synthase activity"/>
    <property type="evidence" value="ECO:0007669"/>
    <property type="project" value="UniProtKB-EC"/>
</dbReference>
<evidence type="ECO:0000256" key="8">
    <source>
        <dbReference type="ARBA" id="ARBA00022679"/>
    </source>
</evidence>
<dbReference type="SUPFAM" id="SSF53756">
    <property type="entry name" value="UDP-Glycosyltransferase/glycogen phosphorylase"/>
    <property type="match status" value="1"/>
</dbReference>
<evidence type="ECO:0000256" key="11">
    <source>
        <dbReference type="NCBIfam" id="TIGR00215"/>
    </source>
</evidence>
<evidence type="ECO:0000313" key="13">
    <source>
        <dbReference type="Proteomes" id="UP001596303"/>
    </source>
</evidence>
<comment type="similarity">
    <text evidence="2">Belongs to the LpxB family.</text>
</comment>
<dbReference type="EC" id="2.4.1.182" evidence="3 11"/>